<comment type="caution">
    <text evidence="1">The sequence shown here is derived from an EMBL/GenBank/DDBJ whole genome shotgun (WGS) entry which is preliminary data.</text>
</comment>
<dbReference type="RefSeq" id="WP_098289260.1">
    <property type="nucleotide sequence ID" value="NZ_JBHTUN010000001.1"/>
</dbReference>
<gene>
    <name evidence="1" type="ORF">CN290_28610</name>
</gene>
<sequence>MRVQFIHKENEEVRNLIPNNLLTVPATGDIIEDPAPGGEKYKVESVIHQNVFNSPGEHSITVNLIKL</sequence>
<dbReference type="EMBL" id="NTQT01000045">
    <property type="protein sequence ID" value="PFC69940.1"/>
    <property type="molecule type" value="Genomic_DNA"/>
</dbReference>
<organism evidence="1 2">
    <name type="scientific">Bacillus cereus</name>
    <dbReference type="NCBI Taxonomy" id="1396"/>
    <lineage>
        <taxon>Bacteria</taxon>
        <taxon>Bacillati</taxon>
        <taxon>Bacillota</taxon>
        <taxon>Bacilli</taxon>
        <taxon>Bacillales</taxon>
        <taxon>Bacillaceae</taxon>
        <taxon>Bacillus</taxon>
        <taxon>Bacillus cereus group</taxon>
    </lineage>
</organism>
<accession>A0A2A8XVI1</accession>
<proteinExistence type="predicted"/>
<protein>
    <submittedName>
        <fullName evidence="1">Uncharacterized protein</fullName>
    </submittedName>
</protein>
<name>A0A2A8XVI1_BACCE</name>
<evidence type="ECO:0000313" key="2">
    <source>
        <dbReference type="Proteomes" id="UP000220226"/>
    </source>
</evidence>
<dbReference type="AlphaFoldDB" id="A0A2A8XVI1"/>
<dbReference type="Proteomes" id="UP000220226">
    <property type="component" value="Unassembled WGS sequence"/>
</dbReference>
<evidence type="ECO:0000313" key="1">
    <source>
        <dbReference type="EMBL" id="PFC69940.1"/>
    </source>
</evidence>
<reference evidence="1 2" key="1">
    <citation type="submission" date="2017-09" db="EMBL/GenBank/DDBJ databases">
        <title>Large-scale bioinformatics analysis of Bacillus genomes uncovers conserved roles of natural products in bacterial physiology.</title>
        <authorList>
            <consortium name="Agbiome Team Llc"/>
            <person name="Bleich R.M."/>
            <person name="Grubbs K.J."/>
            <person name="Santa Maria K.C."/>
            <person name="Allen S.E."/>
            <person name="Farag S."/>
            <person name="Shank E.A."/>
            <person name="Bowers A."/>
        </authorList>
    </citation>
    <scope>NUCLEOTIDE SEQUENCE [LARGE SCALE GENOMIC DNA]</scope>
    <source>
        <strain evidence="1 2">AFS025165</strain>
    </source>
</reference>